<dbReference type="EMBL" id="QGDC01000009">
    <property type="protein sequence ID" value="RCH53960.1"/>
    <property type="molecule type" value="Genomic_DNA"/>
</dbReference>
<organism evidence="2 3">
    <name type="scientific">Mucilaginibacter hurinus</name>
    <dbReference type="NCBI Taxonomy" id="2201324"/>
    <lineage>
        <taxon>Bacteria</taxon>
        <taxon>Pseudomonadati</taxon>
        <taxon>Bacteroidota</taxon>
        <taxon>Sphingobacteriia</taxon>
        <taxon>Sphingobacteriales</taxon>
        <taxon>Sphingobacteriaceae</taxon>
        <taxon>Mucilaginibacter</taxon>
    </lineage>
</organism>
<feature type="transmembrane region" description="Helical" evidence="1">
    <location>
        <begin position="87"/>
        <end position="106"/>
    </location>
</feature>
<comment type="caution">
    <text evidence="2">The sequence shown here is derived from an EMBL/GenBank/DDBJ whole genome shotgun (WGS) entry which is preliminary data.</text>
</comment>
<keyword evidence="1" id="KW-1133">Transmembrane helix</keyword>
<protein>
    <submittedName>
        <fullName evidence="2">Uncharacterized protein</fullName>
    </submittedName>
</protein>
<keyword evidence="1" id="KW-0472">Membrane</keyword>
<dbReference type="AlphaFoldDB" id="A0A367GKW0"/>
<reference evidence="2 3" key="1">
    <citation type="submission" date="2018-05" db="EMBL/GenBank/DDBJ databases">
        <title>Mucilaginibacter hurinus sp. nov., isolated from briquette warehouse soil.</title>
        <authorList>
            <person name="Choi L."/>
        </authorList>
    </citation>
    <scope>NUCLEOTIDE SEQUENCE [LARGE SCALE GENOMIC DNA]</scope>
    <source>
        <strain evidence="2 3">ZR32</strain>
    </source>
</reference>
<dbReference type="Proteomes" id="UP000253209">
    <property type="component" value="Unassembled WGS sequence"/>
</dbReference>
<feature type="transmembrane region" description="Helical" evidence="1">
    <location>
        <begin position="57"/>
        <end position="75"/>
    </location>
</feature>
<evidence type="ECO:0000313" key="3">
    <source>
        <dbReference type="Proteomes" id="UP000253209"/>
    </source>
</evidence>
<sequence length="147" mass="14986">MKTTMSSLLGGIAGAIALNAVHQAVKQFYHAAPRVDLVGEEAMAKGLGKLGVKPPTGNALFGATMAADLVSNALYYSAIGAGKRKQLPVIGAAAGLAAGIGALTLTKPMGLNDAPITKTNQTKVLTVAWYTLGGIVAGCVIKRLRKK</sequence>
<dbReference type="OrthoDB" id="677977at2"/>
<evidence type="ECO:0000313" key="2">
    <source>
        <dbReference type="EMBL" id="RCH53960.1"/>
    </source>
</evidence>
<name>A0A367GKW0_9SPHI</name>
<keyword evidence="3" id="KW-1185">Reference proteome</keyword>
<proteinExistence type="predicted"/>
<accession>A0A367GKW0</accession>
<gene>
    <name evidence="2" type="ORF">DJ568_15585</name>
</gene>
<keyword evidence="1" id="KW-0812">Transmembrane</keyword>
<evidence type="ECO:0000256" key="1">
    <source>
        <dbReference type="SAM" id="Phobius"/>
    </source>
</evidence>
<feature type="transmembrane region" description="Helical" evidence="1">
    <location>
        <begin position="126"/>
        <end position="144"/>
    </location>
</feature>